<keyword evidence="4 7" id="KW-1133">Transmembrane helix</keyword>
<evidence type="ECO:0000256" key="2">
    <source>
        <dbReference type="ARBA" id="ARBA00006244"/>
    </source>
</evidence>
<comment type="caution">
    <text evidence="9">The sequence shown here is derived from an EMBL/GenBank/DDBJ whole genome shotgun (WGS) entry which is preliminary data.</text>
</comment>
<comment type="subcellular location">
    <subcellularLocation>
        <location evidence="1">Membrane</location>
        <topology evidence="1">Multi-pass membrane protein</topology>
    </subcellularLocation>
</comment>
<feature type="transmembrane region" description="Helical" evidence="7">
    <location>
        <begin position="34"/>
        <end position="51"/>
    </location>
</feature>
<evidence type="ECO:0000256" key="5">
    <source>
        <dbReference type="ARBA" id="ARBA00023136"/>
    </source>
</evidence>
<dbReference type="Proteomes" id="UP000785679">
    <property type="component" value="Unassembled WGS sequence"/>
</dbReference>
<feature type="transmembrane region" description="Helical" evidence="7">
    <location>
        <begin position="99"/>
        <end position="118"/>
    </location>
</feature>
<dbReference type="AlphaFoldDB" id="A0A8J8NNJ8"/>
<feature type="transmembrane region" description="Helical" evidence="7">
    <location>
        <begin position="58"/>
        <end position="79"/>
    </location>
</feature>
<evidence type="ECO:0000313" key="10">
    <source>
        <dbReference type="Proteomes" id="UP000785679"/>
    </source>
</evidence>
<dbReference type="OrthoDB" id="115781at2759"/>
<evidence type="ECO:0000259" key="8">
    <source>
        <dbReference type="Pfam" id="PF13886"/>
    </source>
</evidence>
<comment type="similarity">
    <text evidence="2">Belongs to the TMEM198 family.</text>
</comment>
<dbReference type="GO" id="GO:0005886">
    <property type="term" value="C:plasma membrane"/>
    <property type="evidence" value="ECO:0007669"/>
    <property type="project" value="TreeGrafter"/>
</dbReference>
<dbReference type="PANTHER" id="PTHR31247">
    <property type="entry name" value="TRANSMEMBRANE PROTEIN 198 FAMILY MEMBER"/>
    <property type="match status" value="1"/>
</dbReference>
<organism evidence="9 10">
    <name type="scientific">Halteria grandinella</name>
    <dbReference type="NCBI Taxonomy" id="5974"/>
    <lineage>
        <taxon>Eukaryota</taxon>
        <taxon>Sar</taxon>
        <taxon>Alveolata</taxon>
        <taxon>Ciliophora</taxon>
        <taxon>Intramacronucleata</taxon>
        <taxon>Spirotrichea</taxon>
        <taxon>Stichotrichia</taxon>
        <taxon>Sporadotrichida</taxon>
        <taxon>Halteriidae</taxon>
        <taxon>Halteria</taxon>
    </lineage>
</organism>
<keyword evidence="10" id="KW-1185">Reference proteome</keyword>
<reference evidence="9" key="1">
    <citation type="submission" date="2019-06" db="EMBL/GenBank/DDBJ databases">
        <authorList>
            <person name="Zheng W."/>
        </authorList>
    </citation>
    <scope>NUCLEOTIDE SEQUENCE</scope>
    <source>
        <strain evidence="9">QDHG01</strain>
    </source>
</reference>
<keyword evidence="5 7" id="KW-0472">Membrane</keyword>
<dbReference type="PANTHER" id="PTHR31247:SF5">
    <property type="entry name" value="DUF4203 DOMAIN-CONTAINING PROTEIN"/>
    <property type="match status" value="1"/>
</dbReference>
<evidence type="ECO:0000256" key="6">
    <source>
        <dbReference type="ARBA" id="ARBA00049737"/>
    </source>
</evidence>
<evidence type="ECO:0000256" key="7">
    <source>
        <dbReference type="SAM" id="Phobius"/>
    </source>
</evidence>
<dbReference type="Pfam" id="PF13886">
    <property type="entry name" value="TM7S3_TM198"/>
    <property type="match status" value="1"/>
</dbReference>
<evidence type="ECO:0000256" key="1">
    <source>
        <dbReference type="ARBA" id="ARBA00004141"/>
    </source>
</evidence>
<protein>
    <recommendedName>
        <fullName evidence="6">Transmembrane protein 198</fullName>
    </recommendedName>
</protein>
<evidence type="ECO:0000256" key="3">
    <source>
        <dbReference type="ARBA" id="ARBA00022692"/>
    </source>
</evidence>
<accession>A0A8J8NNJ8</accession>
<dbReference type="InterPro" id="IPR025256">
    <property type="entry name" value="TM7S3/TM198-like_dom"/>
</dbReference>
<sequence>MLKIGAGIISFIGGYLISIPIINLLFGWVDSEGFLSVLSFLIAAACAFLSLRQYDNILIFGTSVLGSYMFVRGFSLFIKDSFPPESEVFERIATGDLPTLFYVYLSVFTIMVGLGVFYQRNQRSLELKTNFIKA</sequence>
<dbReference type="InterPro" id="IPR040236">
    <property type="entry name" value="TMEM198"/>
</dbReference>
<name>A0A8J8NNJ8_HALGN</name>
<evidence type="ECO:0000313" key="9">
    <source>
        <dbReference type="EMBL" id="TNV78597.1"/>
    </source>
</evidence>
<evidence type="ECO:0000256" key="4">
    <source>
        <dbReference type="ARBA" id="ARBA00022989"/>
    </source>
</evidence>
<feature type="domain" description="TM7S3/TM198-like" evidence="8">
    <location>
        <begin position="3"/>
        <end position="119"/>
    </location>
</feature>
<feature type="transmembrane region" description="Helical" evidence="7">
    <location>
        <begin position="7"/>
        <end position="28"/>
    </location>
</feature>
<dbReference type="EMBL" id="RRYP01010119">
    <property type="protein sequence ID" value="TNV78597.1"/>
    <property type="molecule type" value="Genomic_DNA"/>
</dbReference>
<keyword evidence="3 7" id="KW-0812">Transmembrane</keyword>
<gene>
    <name evidence="9" type="ORF">FGO68_gene5742</name>
</gene>
<proteinExistence type="inferred from homology"/>